<dbReference type="PROSITE" id="PS50835">
    <property type="entry name" value="IG_LIKE"/>
    <property type="match status" value="1"/>
</dbReference>
<dbReference type="Gene3D" id="3.40.50.1460">
    <property type="match status" value="1"/>
</dbReference>
<accession>A0A9W9YY47</accession>
<dbReference type="Gene3D" id="2.60.40.10">
    <property type="entry name" value="Immunoglobulins"/>
    <property type="match status" value="1"/>
</dbReference>
<dbReference type="Pfam" id="PF00656">
    <property type="entry name" value="Peptidase_C14"/>
    <property type="match status" value="1"/>
</dbReference>
<evidence type="ECO:0000313" key="4">
    <source>
        <dbReference type="Proteomes" id="UP001163046"/>
    </source>
</evidence>
<dbReference type="InterPro" id="IPR052039">
    <property type="entry name" value="Caspase-related_regulators"/>
</dbReference>
<dbReference type="InterPro" id="IPR011600">
    <property type="entry name" value="Pept_C14_caspase"/>
</dbReference>
<dbReference type="OrthoDB" id="412369at2759"/>
<dbReference type="GO" id="GO:0006508">
    <property type="term" value="P:proteolysis"/>
    <property type="evidence" value="ECO:0007669"/>
    <property type="project" value="InterPro"/>
</dbReference>
<dbReference type="InterPro" id="IPR041077">
    <property type="entry name" value="MALT1_Ig"/>
</dbReference>
<dbReference type="InterPro" id="IPR033540">
    <property type="entry name" value="MALT1_IG-like_dom_sf"/>
</dbReference>
<sequence length="540" mass="60423">METLLPGGSPTLKLLNDLGQRGITVGVLKNWISSMNERTPSLQTILNLLNLPYITSQSESTVHVLRPGWSLSLYCDGVGRPAPSFQWFHNDTAIQEATHRELTRRSVSAEHQGVYFCKLYNTAGEILSQSTRVIIDKSAGDVLTTSRTPRGGGTPSDSERVANKVALLIGNKDYRFQQELGKLFHPINDVCDFTGRLLNMGFKVVSLVNLTLKEMREALVEFCKLLVEDTYAVFYFAGHGFQRGGRSYLMPIDATDSYQTSENMASAEVLSAMQDTKAKLKLVLLDCCRTEPDHEAPNSPLLGGDLQDIKEPNVVVAFGCCPHSCVFEWDQEKNGFFAKHLLRTITDEHRNKSVEEVLLDVSRGIHQENLEDPVTRQRQVVNRITTLVKPMCLWSPVDNSSLNPSAVAATARWQSAHEIPNESVTVFQDDRVKVELNFNAEVSNVLIVNARALGDDDLDLTLTFDMLDVVSGCSVERGDMFGKKCGPSEATLKVKDLQRLTEPLVFELKFMYTLNGERQQKSVSYTMEEKPLYAKLVTYW</sequence>
<dbReference type="InterPro" id="IPR007110">
    <property type="entry name" value="Ig-like_dom"/>
</dbReference>
<dbReference type="InterPro" id="IPR036179">
    <property type="entry name" value="Ig-like_dom_sf"/>
</dbReference>
<dbReference type="AlphaFoldDB" id="A0A9W9YY47"/>
<dbReference type="PANTHER" id="PTHR22576">
    <property type="entry name" value="MUCOSA ASSOCIATED LYMPHOID TISSUE LYMPHOMA TRANSLOCATION PROTEIN 1/PARACASPASE"/>
    <property type="match status" value="1"/>
</dbReference>
<dbReference type="Gene3D" id="2.60.40.3360">
    <property type="match status" value="1"/>
</dbReference>
<dbReference type="EMBL" id="MU826845">
    <property type="protein sequence ID" value="KAJ7371511.1"/>
    <property type="molecule type" value="Genomic_DNA"/>
</dbReference>
<dbReference type="Proteomes" id="UP001163046">
    <property type="component" value="Unassembled WGS sequence"/>
</dbReference>
<reference evidence="3" key="1">
    <citation type="submission" date="2023-01" db="EMBL/GenBank/DDBJ databases">
        <title>Genome assembly of the deep-sea coral Lophelia pertusa.</title>
        <authorList>
            <person name="Herrera S."/>
            <person name="Cordes E."/>
        </authorList>
    </citation>
    <scope>NUCLEOTIDE SEQUENCE</scope>
    <source>
        <strain evidence="3">USNM1676648</strain>
        <tissue evidence="3">Polyp</tissue>
    </source>
</reference>
<gene>
    <name evidence="3" type="ORF">OS493_024850</name>
</gene>
<dbReference type="InterPro" id="IPR001309">
    <property type="entry name" value="Pept_C14_p20"/>
</dbReference>
<dbReference type="InterPro" id="IPR003598">
    <property type="entry name" value="Ig_sub2"/>
</dbReference>
<comment type="caution">
    <text evidence="3">The sequence shown here is derived from an EMBL/GenBank/DDBJ whole genome shotgun (WGS) entry which is preliminary data.</text>
</comment>
<dbReference type="InterPro" id="IPR013783">
    <property type="entry name" value="Ig-like_fold"/>
</dbReference>
<dbReference type="Pfam" id="PF18703">
    <property type="entry name" value="MALT1_Ig"/>
    <property type="match status" value="1"/>
</dbReference>
<dbReference type="Pfam" id="PF13895">
    <property type="entry name" value="Ig_2"/>
    <property type="match status" value="1"/>
</dbReference>
<evidence type="ECO:0000259" key="2">
    <source>
        <dbReference type="PROSITE" id="PS50835"/>
    </source>
</evidence>
<dbReference type="SMART" id="SM00408">
    <property type="entry name" value="IGc2"/>
    <property type="match status" value="1"/>
</dbReference>
<keyword evidence="4" id="KW-1185">Reference proteome</keyword>
<organism evidence="3 4">
    <name type="scientific">Desmophyllum pertusum</name>
    <dbReference type="NCBI Taxonomy" id="174260"/>
    <lineage>
        <taxon>Eukaryota</taxon>
        <taxon>Metazoa</taxon>
        <taxon>Cnidaria</taxon>
        <taxon>Anthozoa</taxon>
        <taxon>Hexacorallia</taxon>
        <taxon>Scleractinia</taxon>
        <taxon>Caryophylliina</taxon>
        <taxon>Caryophylliidae</taxon>
        <taxon>Desmophyllum</taxon>
    </lineage>
</organism>
<feature type="domain" description="Ig-like" evidence="2">
    <location>
        <begin position="52"/>
        <end position="134"/>
    </location>
</feature>
<protein>
    <submittedName>
        <fullName evidence="3">Uncharacterized protein</fullName>
    </submittedName>
</protein>
<dbReference type="SUPFAM" id="SSF52129">
    <property type="entry name" value="Caspase-like"/>
    <property type="match status" value="1"/>
</dbReference>
<dbReference type="PANTHER" id="PTHR22576:SF37">
    <property type="entry name" value="MUCOSA-ASSOCIATED LYMPHOID TISSUE LYMPHOMA TRANSLOCATION PROTEIN 1"/>
    <property type="match status" value="1"/>
</dbReference>
<dbReference type="InterPro" id="IPR029030">
    <property type="entry name" value="Caspase-like_dom_sf"/>
</dbReference>
<dbReference type="GO" id="GO:0004197">
    <property type="term" value="F:cysteine-type endopeptidase activity"/>
    <property type="evidence" value="ECO:0007669"/>
    <property type="project" value="InterPro"/>
</dbReference>
<dbReference type="PROSITE" id="PS50208">
    <property type="entry name" value="CASPASE_P20"/>
    <property type="match status" value="1"/>
</dbReference>
<feature type="domain" description="Caspase family p20" evidence="1">
    <location>
        <begin position="162"/>
        <end position="292"/>
    </location>
</feature>
<dbReference type="SUPFAM" id="SSF48726">
    <property type="entry name" value="Immunoglobulin"/>
    <property type="match status" value="1"/>
</dbReference>
<evidence type="ECO:0000313" key="3">
    <source>
        <dbReference type="EMBL" id="KAJ7371511.1"/>
    </source>
</evidence>
<evidence type="ECO:0000259" key="1">
    <source>
        <dbReference type="PROSITE" id="PS50208"/>
    </source>
</evidence>
<name>A0A9W9YY47_9CNID</name>
<proteinExistence type="predicted"/>